<accession>A0ABP1FYT3</accession>
<comment type="caution">
    <text evidence="1">The sequence shown here is derived from an EMBL/GenBank/DDBJ whole genome shotgun (WGS) entry which is preliminary data.</text>
</comment>
<gene>
    <name evidence="1" type="primary">g7813</name>
    <name evidence="1" type="ORF">VP750_LOCUS6694</name>
</gene>
<evidence type="ECO:0000313" key="1">
    <source>
        <dbReference type="EMBL" id="CAL5225035.1"/>
    </source>
</evidence>
<protein>
    <submittedName>
        <fullName evidence="1">G7813 protein</fullName>
    </submittedName>
</protein>
<name>A0ABP1FYT3_9CHLO</name>
<evidence type="ECO:0000313" key="2">
    <source>
        <dbReference type="Proteomes" id="UP001497392"/>
    </source>
</evidence>
<dbReference type="Proteomes" id="UP001497392">
    <property type="component" value="Unassembled WGS sequence"/>
</dbReference>
<dbReference type="EMBL" id="CAXHTA020000012">
    <property type="protein sequence ID" value="CAL5225035.1"/>
    <property type="molecule type" value="Genomic_DNA"/>
</dbReference>
<organism evidence="1 2">
    <name type="scientific">Coccomyxa viridis</name>
    <dbReference type="NCBI Taxonomy" id="1274662"/>
    <lineage>
        <taxon>Eukaryota</taxon>
        <taxon>Viridiplantae</taxon>
        <taxon>Chlorophyta</taxon>
        <taxon>core chlorophytes</taxon>
        <taxon>Trebouxiophyceae</taxon>
        <taxon>Trebouxiophyceae incertae sedis</taxon>
        <taxon>Coccomyxaceae</taxon>
        <taxon>Coccomyxa</taxon>
    </lineage>
</organism>
<reference evidence="1 2" key="1">
    <citation type="submission" date="2024-06" db="EMBL/GenBank/DDBJ databases">
        <authorList>
            <person name="Kraege A."/>
            <person name="Thomma B."/>
        </authorList>
    </citation>
    <scope>NUCLEOTIDE SEQUENCE [LARGE SCALE GENOMIC DNA]</scope>
</reference>
<proteinExistence type="predicted"/>
<sequence length="139" mass="15803">MQRASIFFIERAQITSLVNTTRAMQGDSSYSLGIVEQHVGAMGLVYRKHGNSIFLNTGMLLTSPHSKTFELSIQTDPAVAEWAFAETANMTVEQDGSFSIDNDQLCPLYGEYDNVLRHQRPDNLFEHVDAWLDWTRQME</sequence>
<keyword evidence="2" id="KW-1185">Reference proteome</keyword>